<feature type="region of interest" description="Disordered" evidence="1">
    <location>
        <begin position="27"/>
        <end position="57"/>
    </location>
</feature>
<proteinExistence type="predicted"/>
<feature type="compositionally biased region" description="Basic and acidic residues" evidence="1">
    <location>
        <begin position="47"/>
        <end position="57"/>
    </location>
</feature>
<evidence type="ECO:0000256" key="1">
    <source>
        <dbReference type="SAM" id="MobiDB-lite"/>
    </source>
</evidence>
<evidence type="ECO:0000313" key="2">
    <source>
        <dbReference type="EMBL" id="BFP52180.1"/>
    </source>
</evidence>
<dbReference type="KEGG" id="stcm:SCMC78_19870"/>
<protein>
    <submittedName>
        <fullName evidence="2">Uncharacterized protein</fullName>
    </submittedName>
</protein>
<name>A0AB33KKU7_9ACTN</name>
<dbReference type="EMBL" id="AP035884">
    <property type="protein sequence ID" value="BFP52180.1"/>
    <property type="molecule type" value="Genomic_DNA"/>
</dbReference>
<gene>
    <name evidence="2" type="ORF">SCMC78_19870</name>
</gene>
<organism evidence="2">
    <name type="scientific">Streptomyces sp. CMC78</name>
    <dbReference type="NCBI Taxonomy" id="3231512"/>
    <lineage>
        <taxon>Bacteria</taxon>
        <taxon>Bacillati</taxon>
        <taxon>Actinomycetota</taxon>
        <taxon>Actinomycetes</taxon>
        <taxon>Kitasatosporales</taxon>
        <taxon>Streptomycetaceae</taxon>
        <taxon>Streptomyces</taxon>
    </lineage>
</organism>
<dbReference type="AlphaFoldDB" id="A0AB33KKU7"/>
<accession>A0AB33KKU7</accession>
<sequence>MEPEERDPPVTLRARSVGEYLAPVPGFGRYGRSWQTGTSAPVHGRAIRADDPEPSRN</sequence>
<reference evidence="2" key="1">
    <citation type="submission" date="2024-07" db="EMBL/GenBank/DDBJ databases">
        <title>Complete genome sequences of cellulolytic bacteria, Kitasatospora sp. CMC57 and Streptomyces sp. CMC78, isolated from Japanese agricultural soil.</title>
        <authorList>
            <person name="Hashimoto T."/>
            <person name="Ito M."/>
            <person name="Iwamoto M."/>
            <person name="Fukahori D."/>
            <person name="Shoda T."/>
            <person name="Sakoda M."/>
            <person name="Morohoshi T."/>
            <person name="Mitsuboshi M."/>
            <person name="Nishizawa T."/>
        </authorList>
    </citation>
    <scope>NUCLEOTIDE SEQUENCE</scope>
    <source>
        <strain evidence="2">CMC78</strain>
    </source>
</reference>